<sequence length="74" mass="7462">MSIFGPFHHPTAAPPNGSLYRRTGTLQLGPLRLEGGAEVRQAASRELGGTVAPSTAVVVTTKPAAAGVRPDAGA</sequence>
<evidence type="ECO:0000313" key="3">
    <source>
        <dbReference type="Proteomes" id="UP000019151"/>
    </source>
</evidence>
<proteinExistence type="predicted"/>
<dbReference type="HOGENOM" id="CLU_2682527_0_0_0"/>
<dbReference type="KEGG" id="gba:J421_5807"/>
<accession>W0RSA5</accession>
<dbReference type="Proteomes" id="UP000019151">
    <property type="component" value="Plasmid 2"/>
</dbReference>
<evidence type="ECO:0000256" key="1">
    <source>
        <dbReference type="SAM" id="MobiDB-lite"/>
    </source>
</evidence>
<organism evidence="2 3">
    <name type="scientific">Gemmatirosa kalamazoonensis</name>
    <dbReference type="NCBI Taxonomy" id="861299"/>
    <lineage>
        <taxon>Bacteria</taxon>
        <taxon>Pseudomonadati</taxon>
        <taxon>Gemmatimonadota</taxon>
        <taxon>Gemmatimonadia</taxon>
        <taxon>Gemmatimonadales</taxon>
        <taxon>Gemmatimonadaceae</taxon>
        <taxon>Gemmatirosa</taxon>
    </lineage>
</organism>
<dbReference type="AlphaFoldDB" id="W0RSA5"/>
<keyword evidence="3" id="KW-1185">Reference proteome</keyword>
<name>W0RSA5_9BACT</name>
<evidence type="ECO:0000313" key="2">
    <source>
        <dbReference type="EMBL" id="AHG93342.1"/>
    </source>
</evidence>
<dbReference type="RefSeq" id="WP_148306618.1">
    <property type="nucleotide sequence ID" value="NZ_CP007130.1"/>
</dbReference>
<geneLocation type="plasmid" evidence="2 3">
    <name>2</name>
</geneLocation>
<reference evidence="2 3" key="1">
    <citation type="journal article" date="2014" name="Genome Announc.">
        <title>Genome Sequence and Methylome of Soil Bacterium Gemmatirosa kalamazoonensis KBS708T, a Member of the Rarely Cultivated Gemmatimonadetes Phylum.</title>
        <authorList>
            <person name="Debruyn J.M."/>
            <person name="Radosevich M."/>
            <person name="Wommack K.E."/>
            <person name="Polson S.W."/>
            <person name="Hauser L.J."/>
            <person name="Fawaz M.N."/>
            <person name="Korlach J."/>
            <person name="Tsai Y.C."/>
        </authorList>
    </citation>
    <scope>NUCLEOTIDE SEQUENCE [LARGE SCALE GENOMIC DNA]</scope>
    <source>
        <strain evidence="2 3">KBS708</strain>
        <plasmid evidence="3">Plasmid 2</plasmid>
    </source>
</reference>
<protein>
    <submittedName>
        <fullName evidence="2">Uncharacterized protein</fullName>
    </submittedName>
</protein>
<dbReference type="InParanoid" id="W0RSA5"/>
<keyword evidence="2" id="KW-0614">Plasmid</keyword>
<dbReference type="EMBL" id="CP007130">
    <property type="protein sequence ID" value="AHG93342.1"/>
    <property type="molecule type" value="Genomic_DNA"/>
</dbReference>
<gene>
    <name evidence="2" type="ORF">J421_5807</name>
</gene>
<feature type="region of interest" description="Disordered" evidence="1">
    <location>
        <begin position="1"/>
        <end position="21"/>
    </location>
</feature>